<evidence type="ECO:0000313" key="2">
    <source>
        <dbReference type="EMBL" id="TWU38603.1"/>
    </source>
</evidence>
<reference evidence="2 3" key="1">
    <citation type="submission" date="2019-02" db="EMBL/GenBank/DDBJ databases">
        <title>Deep-cultivation of Planctomycetes and their phenomic and genomic characterization uncovers novel biology.</title>
        <authorList>
            <person name="Wiegand S."/>
            <person name="Jogler M."/>
            <person name="Boedeker C."/>
            <person name="Pinto D."/>
            <person name="Vollmers J."/>
            <person name="Rivas-Marin E."/>
            <person name="Kohn T."/>
            <person name="Peeters S.H."/>
            <person name="Heuer A."/>
            <person name="Rast P."/>
            <person name="Oberbeckmann S."/>
            <person name="Bunk B."/>
            <person name="Jeske O."/>
            <person name="Meyerdierks A."/>
            <person name="Storesund J.E."/>
            <person name="Kallscheuer N."/>
            <person name="Luecker S."/>
            <person name="Lage O.M."/>
            <person name="Pohl T."/>
            <person name="Merkel B.J."/>
            <person name="Hornburger P."/>
            <person name="Mueller R.-W."/>
            <person name="Bruemmer F."/>
            <person name="Labrenz M."/>
            <person name="Spormann A.M."/>
            <person name="Op Den Camp H."/>
            <person name="Overmann J."/>
            <person name="Amann R."/>
            <person name="Jetten M.S.M."/>
            <person name="Mascher T."/>
            <person name="Medema M.H."/>
            <person name="Devos D.P."/>
            <person name="Kaster A.-K."/>
            <person name="Ovreas L."/>
            <person name="Rohde M."/>
            <person name="Galperin M.Y."/>
            <person name="Jogler C."/>
        </authorList>
    </citation>
    <scope>NUCLEOTIDE SEQUENCE [LARGE SCALE GENOMIC DNA]</scope>
    <source>
        <strain evidence="2 3">Poly41</strain>
    </source>
</reference>
<name>A0A5C6DMS1_9BACT</name>
<feature type="chain" id="PRO_5022672448" evidence="1">
    <location>
        <begin position="20"/>
        <end position="146"/>
    </location>
</feature>
<dbReference type="RefSeq" id="WP_146527014.1">
    <property type="nucleotide sequence ID" value="NZ_SJPV01000004.1"/>
</dbReference>
<comment type="caution">
    <text evidence="2">The sequence shown here is derived from an EMBL/GenBank/DDBJ whole genome shotgun (WGS) entry which is preliminary data.</text>
</comment>
<gene>
    <name evidence="2" type="ORF">Poly41_30800</name>
</gene>
<sequence precursor="true">MRILFASILTCSAVAMVNADVSTVQFDKTTQRERAGDRFVVSVVEKYGNTIITVSIAKRIDERFVGANLHVYDQRIQRDTKRKQIGRIPVAATAGSHGEDQQVSLYMSRELATKCRLGISIGDESPDAKQSKTYYLIDVGSYFPDH</sequence>
<evidence type="ECO:0000256" key="1">
    <source>
        <dbReference type="SAM" id="SignalP"/>
    </source>
</evidence>
<evidence type="ECO:0000313" key="3">
    <source>
        <dbReference type="Proteomes" id="UP000319143"/>
    </source>
</evidence>
<accession>A0A5C6DMS1</accession>
<feature type="signal peptide" evidence="1">
    <location>
        <begin position="1"/>
        <end position="19"/>
    </location>
</feature>
<keyword evidence="1" id="KW-0732">Signal</keyword>
<proteinExistence type="predicted"/>
<dbReference type="EMBL" id="SJPV01000004">
    <property type="protein sequence ID" value="TWU38603.1"/>
    <property type="molecule type" value="Genomic_DNA"/>
</dbReference>
<keyword evidence="3" id="KW-1185">Reference proteome</keyword>
<dbReference type="AlphaFoldDB" id="A0A5C6DMS1"/>
<dbReference type="Proteomes" id="UP000319143">
    <property type="component" value="Unassembled WGS sequence"/>
</dbReference>
<organism evidence="2 3">
    <name type="scientific">Novipirellula artificiosorum</name>
    <dbReference type="NCBI Taxonomy" id="2528016"/>
    <lineage>
        <taxon>Bacteria</taxon>
        <taxon>Pseudomonadati</taxon>
        <taxon>Planctomycetota</taxon>
        <taxon>Planctomycetia</taxon>
        <taxon>Pirellulales</taxon>
        <taxon>Pirellulaceae</taxon>
        <taxon>Novipirellula</taxon>
    </lineage>
</organism>
<protein>
    <submittedName>
        <fullName evidence="2">Uncharacterized protein</fullName>
    </submittedName>
</protein>